<comment type="caution">
    <text evidence="1">The sequence shown here is derived from an EMBL/GenBank/DDBJ whole genome shotgun (WGS) entry which is preliminary data.</text>
</comment>
<accession>A0ABW3M312</accession>
<keyword evidence="2" id="KW-1185">Reference proteome</keyword>
<organism evidence="1 2">
    <name type="scientific">Kibdelosporangium lantanae</name>
    <dbReference type="NCBI Taxonomy" id="1497396"/>
    <lineage>
        <taxon>Bacteria</taxon>
        <taxon>Bacillati</taxon>
        <taxon>Actinomycetota</taxon>
        <taxon>Actinomycetes</taxon>
        <taxon>Pseudonocardiales</taxon>
        <taxon>Pseudonocardiaceae</taxon>
        <taxon>Kibdelosporangium</taxon>
    </lineage>
</organism>
<reference evidence="2" key="1">
    <citation type="journal article" date="2019" name="Int. J. Syst. Evol. Microbiol.">
        <title>The Global Catalogue of Microorganisms (GCM) 10K type strain sequencing project: providing services to taxonomists for standard genome sequencing and annotation.</title>
        <authorList>
            <consortium name="The Broad Institute Genomics Platform"/>
            <consortium name="The Broad Institute Genome Sequencing Center for Infectious Disease"/>
            <person name="Wu L."/>
            <person name="Ma J."/>
        </authorList>
    </citation>
    <scope>NUCLEOTIDE SEQUENCE [LARGE SCALE GENOMIC DNA]</scope>
    <source>
        <strain evidence="2">JCM 31486</strain>
    </source>
</reference>
<protein>
    <submittedName>
        <fullName evidence="1">Uncharacterized protein</fullName>
    </submittedName>
</protein>
<dbReference type="EMBL" id="JBHTIS010000186">
    <property type="protein sequence ID" value="MFD1045023.1"/>
    <property type="molecule type" value="Genomic_DNA"/>
</dbReference>
<gene>
    <name evidence="1" type="ORF">ACFQ1S_05150</name>
</gene>
<sequence length="53" mass="5767">MLCTYIDDGDEIGGISSTDDVIEARADWPAYLARREAEFEAEANPGDYQAVVG</sequence>
<name>A0ABW3M312_9PSEU</name>
<evidence type="ECO:0000313" key="2">
    <source>
        <dbReference type="Proteomes" id="UP001597045"/>
    </source>
</evidence>
<dbReference type="Proteomes" id="UP001597045">
    <property type="component" value="Unassembled WGS sequence"/>
</dbReference>
<evidence type="ECO:0000313" key="1">
    <source>
        <dbReference type="EMBL" id="MFD1045023.1"/>
    </source>
</evidence>
<proteinExistence type="predicted"/>